<evidence type="ECO:0000256" key="2">
    <source>
        <dbReference type="ARBA" id="ARBA00022618"/>
    </source>
</evidence>
<dbReference type="KEGG" id="ock:EXM22_07845"/>
<evidence type="ECO:0000313" key="8">
    <source>
        <dbReference type="EMBL" id="QEN07904.1"/>
    </source>
</evidence>
<evidence type="ECO:0000259" key="7">
    <source>
        <dbReference type="Pfam" id="PF08478"/>
    </source>
</evidence>
<dbReference type="OrthoDB" id="370362at2"/>
<dbReference type="InterPro" id="IPR013685">
    <property type="entry name" value="POTRA_FtsQ_type"/>
</dbReference>
<dbReference type="Gene3D" id="3.10.20.310">
    <property type="entry name" value="membrane protein fhac"/>
    <property type="match status" value="1"/>
</dbReference>
<accession>A0A5C1QMX4</accession>
<dbReference type="PANTHER" id="PTHR37820:SF1">
    <property type="entry name" value="CELL DIVISION PROTEIN FTSQ"/>
    <property type="match status" value="1"/>
</dbReference>
<keyword evidence="3 6" id="KW-0812">Transmembrane</keyword>
<protein>
    <submittedName>
        <fullName evidence="8">FtsQ-type POTRA domain-containing protein</fullName>
    </submittedName>
</protein>
<evidence type="ECO:0000256" key="6">
    <source>
        <dbReference type="SAM" id="Phobius"/>
    </source>
</evidence>
<proteinExistence type="predicted"/>
<evidence type="ECO:0000256" key="5">
    <source>
        <dbReference type="ARBA" id="ARBA00023306"/>
    </source>
</evidence>
<feature type="transmembrane region" description="Helical" evidence="6">
    <location>
        <begin position="16"/>
        <end position="39"/>
    </location>
</feature>
<evidence type="ECO:0000256" key="4">
    <source>
        <dbReference type="ARBA" id="ARBA00022989"/>
    </source>
</evidence>
<keyword evidence="4 6" id="KW-1133">Transmembrane helix</keyword>
<keyword evidence="1" id="KW-1003">Cell membrane</keyword>
<feature type="domain" description="POTRA" evidence="7">
    <location>
        <begin position="44"/>
        <end position="106"/>
    </location>
</feature>
<dbReference type="Pfam" id="PF08478">
    <property type="entry name" value="POTRA_1"/>
    <property type="match status" value="1"/>
</dbReference>
<organism evidence="8 9">
    <name type="scientific">Oceanispirochaeta crateris</name>
    <dbReference type="NCBI Taxonomy" id="2518645"/>
    <lineage>
        <taxon>Bacteria</taxon>
        <taxon>Pseudomonadati</taxon>
        <taxon>Spirochaetota</taxon>
        <taxon>Spirochaetia</taxon>
        <taxon>Spirochaetales</taxon>
        <taxon>Spirochaetaceae</taxon>
        <taxon>Oceanispirochaeta</taxon>
    </lineage>
</organism>
<dbReference type="InterPro" id="IPR050487">
    <property type="entry name" value="FtsQ_DivIB"/>
</dbReference>
<dbReference type="RefSeq" id="WP_149485984.1">
    <property type="nucleotide sequence ID" value="NZ_CP036150.1"/>
</dbReference>
<evidence type="ECO:0000313" key="9">
    <source>
        <dbReference type="Proteomes" id="UP000324209"/>
    </source>
</evidence>
<dbReference type="GO" id="GO:0005886">
    <property type="term" value="C:plasma membrane"/>
    <property type="evidence" value="ECO:0007669"/>
    <property type="project" value="TreeGrafter"/>
</dbReference>
<keyword evidence="2" id="KW-0132">Cell division</keyword>
<dbReference type="Proteomes" id="UP000324209">
    <property type="component" value="Chromosome"/>
</dbReference>
<keyword evidence="5" id="KW-0131">Cell cycle</keyword>
<dbReference type="GO" id="GO:0051301">
    <property type="term" value="P:cell division"/>
    <property type="evidence" value="ECO:0007669"/>
    <property type="project" value="UniProtKB-KW"/>
</dbReference>
<dbReference type="EMBL" id="CP036150">
    <property type="protein sequence ID" value="QEN07904.1"/>
    <property type="molecule type" value="Genomic_DNA"/>
</dbReference>
<evidence type="ECO:0000256" key="3">
    <source>
        <dbReference type="ARBA" id="ARBA00022692"/>
    </source>
</evidence>
<dbReference type="PANTHER" id="PTHR37820">
    <property type="entry name" value="CELL DIVISION PROTEIN DIVIB"/>
    <property type="match status" value="1"/>
</dbReference>
<gene>
    <name evidence="8" type="ORF">EXM22_07845</name>
</gene>
<name>A0A5C1QMX4_9SPIO</name>
<keyword evidence="6" id="KW-0472">Membrane</keyword>
<sequence>MVKFAELPVVLKLRRVLFIFIMLLLLLLGIQLCLTYLILPRMQIGQILLESTLDLSDEVLLSMGGLTGRENYISLNESEIRENFESFPMIRKAYVEKQFPRTLKIILFGRSPLGLAFAGTPGESEPLAFDEYGVVFEVPGNSGYMDLPVLTGLSLEDRNGTQRLPDSLSPLLRDLMNLKKNSPHLFGQISEISVRNNQGVFNEIRLYVNSYKLPILLSAALSDTVMKKILLVLDSLSSGSLMKNLEYADFRTEQVVLKTREGN</sequence>
<dbReference type="AlphaFoldDB" id="A0A5C1QMX4"/>
<evidence type="ECO:0000256" key="1">
    <source>
        <dbReference type="ARBA" id="ARBA00022475"/>
    </source>
</evidence>
<keyword evidence="9" id="KW-1185">Reference proteome</keyword>
<reference evidence="8 9" key="1">
    <citation type="submission" date="2019-02" db="EMBL/GenBank/DDBJ databases">
        <title>Complete Genome Sequence and Methylome Analysis of free living Spirochaetas.</title>
        <authorList>
            <person name="Fomenkov A."/>
            <person name="Dubinina G."/>
            <person name="Leshcheva N."/>
            <person name="Mikheeva N."/>
            <person name="Grabovich M."/>
            <person name="Vincze T."/>
            <person name="Roberts R.J."/>
        </authorList>
    </citation>
    <scope>NUCLEOTIDE SEQUENCE [LARGE SCALE GENOMIC DNA]</scope>
    <source>
        <strain evidence="8 9">K2</strain>
    </source>
</reference>